<dbReference type="GO" id="GO:0005829">
    <property type="term" value="C:cytosol"/>
    <property type="evidence" value="ECO:0007669"/>
    <property type="project" value="UniProtKB-SubCell"/>
</dbReference>
<evidence type="ECO:0000256" key="4">
    <source>
        <dbReference type="ARBA" id="ARBA00022795"/>
    </source>
</evidence>
<evidence type="ECO:0000256" key="5">
    <source>
        <dbReference type="ARBA" id="ARBA00023186"/>
    </source>
</evidence>
<dbReference type="CDD" id="cd16098">
    <property type="entry name" value="FliS"/>
    <property type="match status" value="1"/>
</dbReference>
<keyword evidence="7" id="KW-0969">Cilium</keyword>
<gene>
    <name evidence="7" type="primary">fliS</name>
    <name evidence="7" type="ORF">ENL70_05700</name>
</gene>
<evidence type="ECO:0000256" key="1">
    <source>
        <dbReference type="ARBA" id="ARBA00004514"/>
    </source>
</evidence>
<dbReference type="GO" id="GO:0044780">
    <property type="term" value="P:bacterial-type flagellum assembly"/>
    <property type="evidence" value="ECO:0007669"/>
    <property type="project" value="InterPro"/>
</dbReference>
<keyword evidence="5" id="KW-0143">Chaperone</keyword>
<accession>A0A7C5KFM2</accession>
<evidence type="ECO:0000256" key="2">
    <source>
        <dbReference type="ARBA" id="ARBA00008787"/>
    </source>
</evidence>
<dbReference type="PANTHER" id="PTHR34773:SF1">
    <property type="entry name" value="FLAGELLAR SECRETION CHAPERONE FLIS"/>
    <property type="match status" value="1"/>
</dbReference>
<keyword evidence="4 6" id="KW-1005">Bacterial flagellum biogenesis</keyword>
<dbReference type="PIRSF" id="PIRSF039090">
    <property type="entry name" value="Flis"/>
    <property type="match status" value="1"/>
</dbReference>
<reference evidence="7" key="1">
    <citation type="journal article" date="2020" name="mSystems">
        <title>Genome- and Community-Level Interaction Insights into Carbon Utilization and Element Cycling Functions of Hydrothermarchaeota in Hydrothermal Sediment.</title>
        <authorList>
            <person name="Zhou Z."/>
            <person name="Liu Y."/>
            <person name="Xu W."/>
            <person name="Pan J."/>
            <person name="Luo Z.H."/>
            <person name="Li M."/>
        </authorList>
    </citation>
    <scope>NUCLEOTIDE SEQUENCE [LARGE SCALE GENOMIC DNA]</scope>
    <source>
        <strain evidence="7">SpSt-1019</strain>
    </source>
</reference>
<dbReference type="Pfam" id="PF02561">
    <property type="entry name" value="FliS"/>
    <property type="match status" value="1"/>
</dbReference>
<evidence type="ECO:0000256" key="3">
    <source>
        <dbReference type="ARBA" id="ARBA00022490"/>
    </source>
</evidence>
<comment type="caution">
    <text evidence="7">The sequence shown here is derived from an EMBL/GenBank/DDBJ whole genome shotgun (WGS) entry which is preliminary data.</text>
</comment>
<dbReference type="PANTHER" id="PTHR34773">
    <property type="entry name" value="FLAGELLAR SECRETION CHAPERONE FLIS"/>
    <property type="match status" value="1"/>
</dbReference>
<comment type="similarity">
    <text evidence="2 6">Belongs to the FliS family.</text>
</comment>
<keyword evidence="7" id="KW-0282">Flagellum</keyword>
<organism evidence="7">
    <name type="scientific">Thermodesulfobium narugense</name>
    <dbReference type="NCBI Taxonomy" id="184064"/>
    <lineage>
        <taxon>Bacteria</taxon>
        <taxon>Pseudomonadati</taxon>
        <taxon>Thermodesulfobiota</taxon>
        <taxon>Thermodesulfobiia</taxon>
        <taxon>Thermodesulfobiales</taxon>
        <taxon>Thermodesulfobiaceae</taxon>
        <taxon>Thermodesulfobium</taxon>
    </lineage>
</organism>
<dbReference type="EMBL" id="DRUY01000189">
    <property type="protein sequence ID" value="HHI66022.1"/>
    <property type="molecule type" value="Genomic_DNA"/>
</dbReference>
<protein>
    <recommendedName>
        <fullName evidence="6">Flagellar secretion chaperone FliS</fullName>
    </recommendedName>
</protein>
<dbReference type="AlphaFoldDB" id="A0A7C5KFM2"/>
<evidence type="ECO:0000256" key="6">
    <source>
        <dbReference type="PIRNR" id="PIRNR039090"/>
    </source>
</evidence>
<dbReference type="NCBIfam" id="TIGR00208">
    <property type="entry name" value="fliS"/>
    <property type="match status" value="1"/>
</dbReference>
<dbReference type="InterPro" id="IPR003713">
    <property type="entry name" value="FliS"/>
</dbReference>
<sequence>MKEEKIVSYGSQVYKTNELETSPPWKIVIMSYEAIIKNLKIAKESIKNKDLFTKSKSISKAQMIIFTLISMLDQNQDKEIVGSLSSLYFYYVKELTLANAENSVERIDNIISLVKALKESWEEAFLKMGLLVK</sequence>
<proteinExistence type="inferred from homology"/>
<dbReference type="GO" id="GO:0071973">
    <property type="term" value="P:bacterial-type flagellum-dependent cell motility"/>
    <property type="evidence" value="ECO:0007669"/>
    <property type="project" value="TreeGrafter"/>
</dbReference>
<name>A0A7C5KFM2_9BACT</name>
<comment type="subcellular location">
    <subcellularLocation>
        <location evidence="1 6">Cytoplasm</location>
        <location evidence="1 6">Cytosol</location>
    </subcellularLocation>
</comment>
<dbReference type="Gene3D" id="1.20.120.340">
    <property type="entry name" value="Flagellar protein FliS"/>
    <property type="match status" value="1"/>
</dbReference>
<dbReference type="SUPFAM" id="SSF101116">
    <property type="entry name" value="Flagellar export chaperone FliS"/>
    <property type="match status" value="1"/>
</dbReference>
<evidence type="ECO:0000313" key="7">
    <source>
        <dbReference type="EMBL" id="HHI66022.1"/>
    </source>
</evidence>
<keyword evidence="3 6" id="KW-0963">Cytoplasm</keyword>
<dbReference type="InterPro" id="IPR036584">
    <property type="entry name" value="FliS_sf"/>
</dbReference>
<keyword evidence="7" id="KW-0966">Cell projection</keyword>